<sequence length="127" mass="13876">MRLTPGAQGYCMEAQARANTPWGSPQNMKWILQHKTIQMWKSDFTLLREMISRFGETQSVVLSAFIKLYIGLAQPTYPSTRACLSRLGSKTSTIAPITHMAAPAGGRLDHPSRGQGGATALEAETPQ</sequence>
<organism evidence="2 3">
    <name type="scientific">Pleurodeles waltl</name>
    <name type="common">Iberian ribbed newt</name>
    <dbReference type="NCBI Taxonomy" id="8319"/>
    <lineage>
        <taxon>Eukaryota</taxon>
        <taxon>Metazoa</taxon>
        <taxon>Chordata</taxon>
        <taxon>Craniata</taxon>
        <taxon>Vertebrata</taxon>
        <taxon>Euteleostomi</taxon>
        <taxon>Amphibia</taxon>
        <taxon>Batrachia</taxon>
        <taxon>Caudata</taxon>
        <taxon>Salamandroidea</taxon>
        <taxon>Salamandridae</taxon>
        <taxon>Pleurodelinae</taxon>
        <taxon>Pleurodeles</taxon>
    </lineage>
</organism>
<evidence type="ECO:0000313" key="2">
    <source>
        <dbReference type="EMBL" id="KAJ1110831.1"/>
    </source>
</evidence>
<keyword evidence="3" id="KW-1185">Reference proteome</keyword>
<gene>
    <name evidence="2" type="ORF">NDU88_008177</name>
</gene>
<dbReference type="Proteomes" id="UP001066276">
    <property type="component" value="Chromosome 9"/>
</dbReference>
<reference evidence="2" key="1">
    <citation type="journal article" date="2022" name="bioRxiv">
        <title>Sequencing and chromosome-scale assembly of the giantPleurodeles waltlgenome.</title>
        <authorList>
            <person name="Brown T."/>
            <person name="Elewa A."/>
            <person name="Iarovenko S."/>
            <person name="Subramanian E."/>
            <person name="Araus A.J."/>
            <person name="Petzold A."/>
            <person name="Susuki M."/>
            <person name="Suzuki K.-i.T."/>
            <person name="Hayashi T."/>
            <person name="Toyoda A."/>
            <person name="Oliveira C."/>
            <person name="Osipova E."/>
            <person name="Leigh N.D."/>
            <person name="Simon A."/>
            <person name="Yun M.H."/>
        </authorList>
    </citation>
    <scope>NUCLEOTIDE SEQUENCE</scope>
    <source>
        <strain evidence="2">20211129_DDA</strain>
        <tissue evidence="2">Liver</tissue>
    </source>
</reference>
<evidence type="ECO:0000313" key="3">
    <source>
        <dbReference type="Proteomes" id="UP001066276"/>
    </source>
</evidence>
<accession>A0AAV7N5L7</accession>
<feature type="region of interest" description="Disordered" evidence="1">
    <location>
        <begin position="102"/>
        <end position="127"/>
    </location>
</feature>
<protein>
    <submittedName>
        <fullName evidence="2">Uncharacterized protein</fullName>
    </submittedName>
</protein>
<proteinExistence type="predicted"/>
<dbReference type="AlphaFoldDB" id="A0AAV7N5L7"/>
<dbReference type="EMBL" id="JANPWB010000013">
    <property type="protein sequence ID" value="KAJ1110831.1"/>
    <property type="molecule type" value="Genomic_DNA"/>
</dbReference>
<evidence type="ECO:0000256" key="1">
    <source>
        <dbReference type="SAM" id="MobiDB-lite"/>
    </source>
</evidence>
<name>A0AAV7N5L7_PLEWA</name>
<comment type="caution">
    <text evidence="2">The sequence shown here is derived from an EMBL/GenBank/DDBJ whole genome shotgun (WGS) entry which is preliminary data.</text>
</comment>